<keyword evidence="1" id="KW-0472">Membrane</keyword>
<keyword evidence="1" id="KW-1133">Transmembrane helix</keyword>
<reference evidence="2 3" key="1">
    <citation type="submission" date="2009-02" db="EMBL/GenBank/DDBJ databases">
        <title>Genome sequence of Bacillus cereus 03BB102.</title>
        <authorList>
            <person name="Dodson R.J."/>
            <person name="Jackson P."/>
            <person name="Munk A.C."/>
            <person name="Brettin T."/>
            <person name="Bruce D."/>
            <person name="Detter C."/>
            <person name="Tapia R."/>
            <person name="Han C."/>
            <person name="Sutton G."/>
            <person name="Sims D."/>
        </authorList>
    </citation>
    <scope>NUCLEOTIDE SEQUENCE [LARGE SCALE GENOMIC DNA]</scope>
    <source>
        <strain evidence="2 3">03BB102</strain>
    </source>
</reference>
<name>A0A158RRC6_BACC3</name>
<evidence type="ECO:0000313" key="2">
    <source>
        <dbReference type="EMBL" id="ACO29795.1"/>
    </source>
</evidence>
<organism evidence="2 3">
    <name type="scientific">Bacillus cereus (strain 03BB102)</name>
    <dbReference type="NCBI Taxonomy" id="572264"/>
    <lineage>
        <taxon>Bacteria</taxon>
        <taxon>Bacillati</taxon>
        <taxon>Bacillota</taxon>
        <taxon>Bacilli</taxon>
        <taxon>Bacillales</taxon>
        <taxon>Bacillaceae</taxon>
        <taxon>Bacillus</taxon>
        <taxon>Bacillus cereus group</taxon>
    </lineage>
</organism>
<sequence>MPNVINFLFIFKYLLSNFQTIFSIKFNYMKLVLHIYFIRLIILSRTHSRSLPLSYNSFIPHPLIIFFIDNDYRY</sequence>
<evidence type="ECO:0000313" key="3">
    <source>
        <dbReference type="Proteomes" id="UP000002210"/>
    </source>
</evidence>
<accession>A0A158RRC6</accession>
<feature type="transmembrane region" description="Helical" evidence="1">
    <location>
        <begin position="20"/>
        <end position="42"/>
    </location>
</feature>
<dbReference type="Proteomes" id="UP000002210">
    <property type="component" value="Chromosome"/>
</dbReference>
<dbReference type="EMBL" id="CP001407">
    <property type="protein sequence ID" value="ACO29795.1"/>
    <property type="molecule type" value="Genomic_DNA"/>
</dbReference>
<protein>
    <submittedName>
        <fullName evidence="2">Uncharacterized protein</fullName>
    </submittedName>
</protein>
<proteinExistence type="predicted"/>
<gene>
    <name evidence="2" type="ordered locus">BCA_3832</name>
</gene>
<keyword evidence="1" id="KW-0812">Transmembrane</keyword>
<dbReference type="KEGG" id="bcx:BCA_3832"/>
<dbReference type="AlphaFoldDB" id="A0A158RRC6"/>
<evidence type="ECO:0000256" key="1">
    <source>
        <dbReference type="SAM" id="Phobius"/>
    </source>
</evidence>